<feature type="non-terminal residue" evidence="3">
    <location>
        <position position="130"/>
    </location>
</feature>
<dbReference type="GO" id="GO:0060285">
    <property type="term" value="P:cilium-dependent cell motility"/>
    <property type="evidence" value="ECO:0007669"/>
    <property type="project" value="TreeGrafter"/>
</dbReference>
<dbReference type="InterPro" id="IPR039750">
    <property type="entry name" value="DRC1/DRC2"/>
</dbReference>
<organism evidence="3 4">
    <name type="scientific">Oxyruncus cristatus</name>
    <name type="common">sharpbill</name>
    <dbReference type="NCBI Taxonomy" id="114331"/>
    <lineage>
        <taxon>Eukaryota</taxon>
        <taxon>Metazoa</taxon>
        <taxon>Chordata</taxon>
        <taxon>Craniata</taxon>
        <taxon>Vertebrata</taxon>
        <taxon>Euteleostomi</taxon>
        <taxon>Archelosauria</taxon>
        <taxon>Archosauria</taxon>
        <taxon>Dinosauria</taxon>
        <taxon>Saurischia</taxon>
        <taxon>Theropoda</taxon>
        <taxon>Coelurosauria</taxon>
        <taxon>Aves</taxon>
        <taxon>Neognathae</taxon>
        <taxon>Neoaves</taxon>
        <taxon>Telluraves</taxon>
        <taxon>Australaves</taxon>
        <taxon>Passeriformes</taxon>
        <taxon>Cotingidae</taxon>
        <taxon>Oxyruncus</taxon>
    </lineage>
</organism>
<name>A0A7L0ZJX4_9PASS</name>
<reference evidence="3 4" key="1">
    <citation type="submission" date="2019-09" db="EMBL/GenBank/DDBJ databases">
        <title>Bird 10,000 Genomes (B10K) Project - Family phase.</title>
        <authorList>
            <person name="Zhang G."/>
        </authorList>
    </citation>
    <scope>NUCLEOTIDE SEQUENCE [LARGE SCALE GENOMIC DNA]</scope>
    <source>
        <strain evidence="3">B10K-DU-002-07</strain>
        <tissue evidence="3">Muscle</tissue>
    </source>
</reference>
<evidence type="ECO:0000259" key="2">
    <source>
        <dbReference type="Pfam" id="PF14775"/>
    </source>
</evidence>
<dbReference type="Pfam" id="PF14775">
    <property type="entry name" value="NYD-SP28_assoc"/>
    <property type="match status" value="1"/>
</dbReference>
<feature type="region of interest" description="Disordered" evidence="1">
    <location>
        <begin position="1"/>
        <end position="36"/>
    </location>
</feature>
<evidence type="ECO:0000256" key="1">
    <source>
        <dbReference type="SAM" id="MobiDB-lite"/>
    </source>
</evidence>
<dbReference type="Proteomes" id="UP000564466">
    <property type="component" value="Unassembled WGS sequence"/>
</dbReference>
<evidence type="ECO:0000313" key="3">
    <source>
        <dbReference type="EMBL" id="NXM28660.1"/>
    </source>
</evidence>
<dbReference type="GO" id="GO:0070286">
    <property type="term" value="P:axonemal dynein complex assembly"/>
    <property type="evidence" value="ECO:0007669"/>
    <property type="project" value="InterPro"/>
</dbReference>
<dbReference type="InterPro" id="IPR029440">
    <property type="entry name" value="DRC1_C"/>
</dbReference>
<proteinExistence type="predicted"/>
<evidence type="ECO:0000313" key="4">
    <source>
        <dbReference type="Proteomes" id="UP000564466"/>
    </source>
</evidence>
<dbReference type="EMBL" id="VXAY01002876">
    <property type="protein sequence ID" value="NXM28660.1"/>
    <property type="molecule type" value="Genomic_DNA"/>
</dbReference>
<keyword evidence="4" id="KW-1185">Reference proteome</keyword>
<feature type="domain" description="Dynein regulatory complex protein 1 C-terminal" evidence="2">
    <location>
        <begin position="81"/>
        <end position="130"/>
    </location>
</feature>
<comment type="caution">
    <text evidence="3">The sequence shown here is derived from an EMBL/GenBank/DDBJ whole genome shotgun (WGS) entry which is preliminary data.</text>
</comment>
<dbReference type="GO" id="GO:0005858">
    <property type="term" value="C:axonemal dynein complex"/>
    <property type="evidence" value="ECO:0007669"/>
    <property type="project" value="InterPro"/>
</dbReference>
<protein>
    <submittedName>
        <fullName evidence="3">DRC1 protein</fullName>
    </submittedName>
</protein>
<dbReference type="PANTHER" id="PTHR21625">
    <property type="entry name" value="NYD-SP28 PROTEIN"/>
    <property type="match status" value="1"/>
</dbReference>
<dbReference type="GO" id="GO:0003352">
    <property type="term" value="P:regulation of cilium movement"/>
    <property type="evidence" value="ECO:0007669"/>
    <property type="project" value="TreeGrafter"/>
</dbReference>
<feature type="compositionally biased region" description="Polar residues" evidence="1">
    <location>
        <begin position="1"/>
        <end position="11"/>
    </location>
</feature>
<dbReference type="AlphaFoldDB" id="A0A7L0ZJX4"/>
<dbReference type="PANTHER" id="PTHR21625:SF1">
    <property type="entry name" value="DYNEIN REGULATORY COMPLEX PROTEIN 1"/>
    <property type="match status" value="1"/>
</dbReference>
<feature type="non-terminal residue" evidence="3">
    <location>
        <position position="1"/>
    </location>
</feature>
<gene>
    <name evidence="3" type="primary">Drc1_1</name>
    <name evidence="3" type="ORF">OXYCRI_R15645</name>
</gene>
<sequence length="130" mass="14277">CGVPLSPQSQGSAGGDVPAPAEEAGSASQGDELQSRGMRVHADDVLKVLKEFLRGFDRLRDAEAAAAREALEVRDKSRDAEFWEALARVIPEPTLKLWEALDAALLEYHRVLSRRAELLSRATLLQRQNS</sequence>
<accession>A0A7L0ZJX4</accession>